<dbReference type="Pfam" id="PF00106">
    <property type="entry name" value="adh_short"/>
    <property type="match status" value="1"/>
</dbReference>
<reference evidence="3" key="1">
    <citation type="journal article" date="2021" name="PeerJ">
        <title>Extensive microbial diversity within the chicken gut microbiome revealed by metagenomics and culture.</title>
        <authorList>
            <person name="Gilroy R."/>
            <person name="Ravi A."/>
            <person name="Getino M."/>
            <person name="Pursley I."/>
            <person name="Horton D.L."/>
            <person name="Alikhan N.F."/>
            <person name="Baker D."/>
            <person name="Gharbi K."/>
            <person name="Hall N."/>
            <person name="Watson M."/>
            <person name="Adriaenssens E.M."/>
            <person name="Foster-Nyarko E."/>
            <person name="Jarju S."/>
            <person name="Secka A."/>
            <person name="Antonio M."/>
            <person name="Oren A."/>
            <person name="Chaudhuri R.R."/>
            <person name="La Ragione R."/>
            <person name="Hildebrand F."/>
            <person name="Pallen M.J."/>
        </authorList>
    </citation>
    <scope>NUCLEOTIDE SEQUENCE</scope>
    <source>
        <strain evidence="3">ChiGjej1B1-18357</strain>
    </source>
</reference>
<evidence type="ECO:0000256" key="2">
    <source>
        <dbReference type="ARBA" id="ARBA00023002"/>
    </source>
</evidence>
<keyword evidence="2" id="KW-0560">Oxidoreductase</keyword>
<dbReference type="PANTHER" id="PTHR24320:SF148">
    <property type="entry name" value="NAD(P)-BINDING ROSSMANN-FOLD SUPERFAMILY PROTEIN"/>
    <property type="match status" value="1"/>
</dbReference>
<gene>
    <name evidence="3" type="ORF">K8V11_07395</name>
</gene>
<dbReference type="InterPro" id="IPR036291">
    <property type="entry name" value="NAD(P)-bd_dom_sf"/>
</dbReference>
<dbReference type="GO" id="GO:0016491">
    <property type="term" value="F:oxidoreductase activity"/>
    <property type="evidence" value="ECO:0007669"/>
    <property type="project" value="UniProtKB-KW"/>
</dbReference>
<evidence type="ECO:0000256" key="1">
    <source>
        <dbReference type="ARBA" id="ARBA00006484"/>
    </source>
</evidence>
<protein>
    <submittedName>
        <fullName evidence="3">SDR family NAD(P)-dependent oxidoreductase</fullName>
    </submittedName>
</protein>
<dbReference type="InterPro" id="IPR020904">
    <property type="entry name" value="Sc_DH/Rdtase_CS"/>
</dbReference>
<comment type="similarity">
    <text evidence="1">Belongs to the short-chain dehydrogenases/reductases (SDR) family.</text>
</comment>
<dbReference type="PROSITE" id="PS00061">
    <property type="entry name" value="ADH_SHORT"/>
    <property type="match status" value="1"/>
</dbReference>
<dbReference type="AlphaFoldDB" id="A0A921F417"/>
<dbReference type="InterPro" id="IPR002347">
    <property type="entry name" value="SDR_fam"/>
</dbReference>
<proteinExistence type="inferred from homology"/>
<evidence type="ECO:0000313" key="3">
    <source>
        <dbReference type="EMBL" id="HJE90817.1"/>
    </source>
</evidence>
<dbReference type="SUPFAM" id="SSF51735">
    <property type="entry name" value="NAD(P)-binding Rossmann-fold domains"/>
    <property type="match status" value="1"/>
</dbReference>
<sequence>SSVREASAAVRALDTEIDVMVNNAGAVTGRRVLTADGFERILATNFLAPFALTNLLADLVTERIVITGSHTHKKAHVDIGDPHFEHRKWTFTTAYGQSKLADQMWATALQKRMDDAGRGVSVLTAHPGWAHTNIQNASGVPPVDAALDFVSAQLAGTSREGAMPLLEASAGDYPPLTYLGPDGWLDMWGTPGVHEASALSRSEKATERVWELGVRETGTDLPF</sequence>
<dbReference type="RefSeq" id="WP_303912156.1">
    <property type="nucleotide sequence ID" value="NZ_DYXM01000139.1"/>
</dbReference>
<name>A0A921F417_9ACTN</name>
<feature type="non-terminal residue" evidence="3">
    <location>
        <position position="1"/>
    </location>
</feature>
<dbReference type="Gene3D" id="3.40.50.720">
    <property type="entry name" value="NAD(P)-binding Rossmann-like Domain"/>
    <property type="match status" value="1"/>
</dbReference>
<accession>A0A921F417</accession>
<dbReference type="EMBL" id="DYXM01000139">
    <property type="protein sequence ID" value="HJE90817.1"/>
    <property type="molecule type" value="Genomic_DNA"/>
</dbReference>
<comment type="caution">
    <text evidence="3">The sequence shown here is derived from an EMBL/GenBank/DDBJ whole genome shotgun (WGS) entry which is preliminary data.</text>
</comment>
<dbReference type="PANTHER" id="PTHR24320">
    <property type="entry name" value="RETINOL DEHYDROGENASE"/>
    <property type="match status" value="1"/>
</dbReference>
<organism evidence="3 4">
    <name type="scientific">Dietzia timorensis</name>
    <dbReference type="NCBI Taxonomy" id="499555"/>
    <lineage>
        <taxon>Bacteria</taxon>
        <taxon>Bacillati</taxon>
        <taxon>Actinomycetota</taxon>
        <taxon>Actinomycetes</taxon>
        <taxon>Mycobacteriales</taxon>
        <taxon>Dietziaceae</taxon>
        <taxon>Dietzia</taxon>
    </lineage>
</organism>
<reference evidence="3" key="2">
    <citation type="submission" date="2021-09" db="EMBL/GenBank/DDBJ databases">
        <authorList>
            <person name="Gilroy R."/>
        </authorList>
    </citation>
    <scope>NUCLEOTIDE SEQUENCE</scope>
    <source>
        <strain evidence="3">ChiGjej1B1-18357</strain>
    </source>
</reference>
<evidence type="ECO:0000313" key="4">
    <source>
        <dbReference type="Proteomes" id="UP000776650"/>
    </source>
</evidence>
<dbReference type="Proteomes" id="UP000776650">
    <property type="component" value="Unassembled WGS sequence"/>
</dbReference>